<dbReference type="EMBL" id="QJNS01000185">
    <property type="protein sequence ID" value="RYO83545.1"/>
    <property type="molecule type" value="Genomic_DNA"/>
</dbReference>
<organism evidence="1 2">
    <name type="scientific">Monosporascus cannonballus</name>
    <dbReference type="NCBI Taxonomy" id="155416"/>
    <lineage>
        <taxon>Eukaryota</taxon>
        <taxon>Fungi</taxon>
        <taxon>Dikarya</taxon>
        <taxon>Ascomycota</taxon>
        <taxon>Pezizomycotina</taxon>
        <taxon>Sordariomycetes</taxon>
        <taxon>Xylariomycetidae</taxon>
        <taxon>Xylariales</taxon>
        <taxon>Xylariales incertae sedis</taxon>
        <taxon>Monosporascus</taxon>
    </lineage>
</organism>
<reference evidence="1 2" key="1">
    <citation type="submission" date="2018-06" db="EMBL/GenBank/DDBJ databases">
        <title>Complete Genomes of Monosporascus.</title>
        <authorList>
            <person name="Robinson A.J."/>
            <person name="Natvig D.O."/>
        </authorList>
    </citation>
    <scope>NUCLEOTIDE SEQUENCE [LARGE SCALE GENOMIC DNA]</scope>
    <source>
        <strain evidence="1 2">CBS 609.92</strain>
    </source>
</reference>
<keyword evidence="2" id="KW-1185">Reference proteome</keyword>
<comment type="caution">
    <text evidence="1">The sequence shown here is derived from an EMBL/GenBank/DDBJ whole genome shotgun (WGS) entry which is preliminary data.</text>
</comment>
<gene>
    <name evidence="1" type="ORF">DL762_006069</name>
</gene>
<protein>
    <recommendedName>
        <fullName evidence="3">NACHT-NTPase and P-loop NTPases N-terminal domain-containing protein</fullName>
    </recommendedName>
</protein>
<proteinExistence type="predicted"/>
<name>A0ABY0H454_9PEZI</name>
<evidence type="ECO:0008006" key="3">
    <source>
        <dbReference type="Google" id="ProtNLM"/>
    </source>
</evidence>
<dbReference type="Proteomes" id="UP000294003">
    <property type="component" value="Unassembled WGS sequence"/>
</dbReference>
<accession>A0ABY0H454</accession>
<evidence type="ECO:0000313" key="1">
    <source>
        <dbReference type="EMBL" id="RYO83545.1"/>
    </source>
</evidence>
<sequence length="128" mass="14637">MPNSFPGKELNKRLQEAIMTAVQQFMTEKVTAEQADIIRRLMESILPTVQQKTQETAKREMKRFVAEIGDEAEEVKMLALLGRVEGLLPSSSGTVSTKRTMIDTLRRVFDILELEVETDEEWEVLSNH</sequence>
<evidence type="ECO:0000313" key="2">
    <source>
        <dbReference type="Proteomes" id="UP000294003"/>
    </source>
</evidence>